<keyword evidence="2" id="KW-0677">Repeat</keyword>
<proteinExistence type="predicted"/>
<dbReference type="EMBL" id="JAFEUZ010000035">
    <property type="protein sequence ID" value="KAG5466640.1"/>
    <property type="molecule type" value="Genomic_DNA"/>
</dbReference>
<dbReference type="Proteomes" id="UP000673552">
    <property type="component" value="Unassembled WGS sequence"/>
</dbReference>
<dbReference type="InterPro" id="IPR032675">
    <property type="entry name" value="LRR_dom_sf"/>
</dbReference>
<dbReference type="GeneID" id="92510955"/>
<dbReference type="InterPro" id="IPR001611">
    <property type="entry name" value="Leu-rich_rpt"/>
</dbReference>
<dbReference type="KEGG" id="lmat:92510955"/>
<dbReference type="Gene3D" id="3.80.10.10">
    <property type="entry name" value="Ribonuclease Inhibitor"/>
    <property type="match status" value="3"/>
</dbReference>
<evidence type="ECO:0008006" key="6">
    <source>
        <dbReference type="Google" id="ProtNLM"/>
    </source>
</evidence>
<evidence type="ECO:0000256" key="2">
    <source>
        <dbReference type="ARBA" id="ARBA00022737"/>
    </source>
</evidence>
<dbReference type="AlphaFoldDB" id="A0A836KDB2"/>
<keyword evidence="5" id="KW-1185">Reference proteome</keyword>
<evidence type="ECO:0000313" key="5">
    <source>
        <dbReference type="Proteomes" id="UP000673552"/>
    </source>
</evidence>
<dbReference type="RefSeq" id="XP_067174548.1">
    <property type="nucleotide sequence ID" value="XM_067318443.1"/>
</dbReference>
<dbReference type="InterPro" id="IPR050647">
    <property type="entry name" value="Plant_LRR-RLKs"/>
</dbReference>
<evidence type="ECO:0000313" key="4">
    <source>
        <dbReference type="EMBL" id="KAG5466640.1"/>
    </source>
</evidence>
<dbReference type="PANTHER" id="PTHR48056">
    <property type="entry name" value="LRR RECEPTOR-LIKE SERINE/THREONINE-PROTEIN KINASE-RELATED"/>
    <property type="match status" value="1"/>
</dbReference>
<protein>
    <recommendedName>
        <fullName evidence="6">Proteophosphoglycan ppg4</fullName>
    </recommendedName>
</protein>
<name>A0A836KDB2_9TRYP</name>
<comment type="caution">
    <text evidence="4">The sequence shown here is derived from an EMBL/GenBank/DDBJ whole genome shotgun (WGS) entry which is preliminary data.</text>
</comment>
<sequence>MLASLISGATAASLPTIGGRHAFLPKELTGCTGHEAIPFYTAAQRTNTVAFLTEFRNTIPSLSKTWISCNLCHWDGVHCSTAGVEVLLDSRRLVGRLPEVPVFVDAAQVMMTRFAIEGEGDGIAHELPDSWRSLDQLTSLEIRLDLNLRAPQVREAPNTVYRMKARADTTSDTNADGCALPRNVLNVSLANNRMSGPLPPSLPRCNPRIKYLYLQNNTGLSGPIPKEWGNWTSLQVINLELTDVCGCPPQEWAKVNPPVIVKAEAQVNDPDLCKTSCSGSSGSSGLECDGPIPFYTVNQQVNTRHFLEAFTHTLQDLQPLWTCTNFCVWDYVRCTPAGVEVEITRTEFFGYVPEVPANVDPSEVVVTKLEFHQSRWVEGDYPPSWALLPSLQYISFAYTSMSGTLPSEWGTMSALRYLDLSFTLTGGMFPDIWSNLANLEVLKLVRLTISGQLPSSWSRMASLRELDLDRTSASGTLPPSWGALKNLELLSLPYNNLVGSLPTTWSSLKRLETLLLQHNQLSGSIPEEYNDMVSIRHVNLIVNNFCGCLPSNWAANPNQTITITADEKLIASDCATTNACQTSSDSSAGSSSSSADECYGPVPFYSAAQQEHTRRLLEAFMESIPALREIWVCPNFCAWPYVQCASIGLALEMAGAPIAGSLPPVPPSVDVKEIVVIRVDVSGVTDIGDQLPPSWASLVSMQHIAIRGTLIFGSLPTEWSRMPRLKYLDAGGTMITGQLPSSWSSLEHLEVLRVDDAMLSGTLPDSWSGMNSLKELNLGWNTLDGTLPASWSRLDTLQSIQLHHNHLSGTLPESWSALLLMKHFRVDENQLIGKIPESYSDWHVLAHAQLEMNKFCGCLPSRWVAEGGVSMTVTANPPVMTADCATANACEEPPTSPPSSSAASSSSSSSSSSASTNVPTPGPILPSSSSSVSSLDTAFYDKLSIYCPNAEEAGVEVIESHKGDICCSSWNGSDYNTSCGDEIGGFSDTVVTCSGALGSRGYFSCCSKVGADGTGEFLGTRCKENAAVAPATFWRSGTSGADCVLWAMAAVLGIALL</sequence>
<evidence type="ECO:0000256" key="3">
    <source>
        <dbReference type="SAM" id="MobiDB-lite"/>
    </source>
</evidence>
<dbReference type="SUPFAM" id="SSF52058">
    <property type="entry name" value="L domain-like"/>
    <property type="match status" value="3"/>
</dbReference>
<evidence type="ECO:0000256" key="1">
    <source>
        <dbReference type="ARBA" id="ARBA00022614"/>
    </source>
</evidence>
<organism evidence="4 5">
    <name type="scientific">Leishmania martiniquensis</name>
    <dbReference type="NCBI Taxonomy" id="1580590"/>
    <lineage>
        <taxon>Eukaryota</taxon>
        <taxon>Discoba</taxon>
        <taxon>Euglenozoa</taxon>
        <taxon>Kinetoplastea</taxon>
        <taxon>Metakinetoplastina</taxon>
        <taxon>Trypanosomatida</taxon>
        <taxon>Trypanosomatidae</taxon>
        <taxon>Leishmaniinae</taxon>
        <taxon>Leishmania</taxon>
    </lineage>
</organism>
<accession>A0A836KDB2</accession>
<feature type="compositionally biased region" description="Low complexity" evidence="3">
    <location>
        <begin position="898"/>
        <end position="915"/>
    </location>
</feature>
<reference evidence="5" key="2">
    <citation type="journal article" date="2021" name="Sci. Data">
        <title>Chromosome-scale genome sequencing, assembly and annotation of six genomes from subfamily Leishmaniinae.</title>
        <authorList>
            <person name="Almutairi H."/>
            <person name="Urbaniak M.D."/>
            <person name="Bates M.D."/>
            <person name="Jariyapan N."/>
            <person name="Kwakye-Nuako G."/>
            <person name="Thomaz Soccol V."/>
            <person name="Al-Salem W.S."/>
            <person name="Dillon R.J."/>
            <person name="Bates P.A."/>
            <person name="Gatherer D."/>
        </authorList>
    </citation>
    <scope>NUCLEOTIDE SEQUENCE [LARGE SCALE GENOMIC DNA]</scope>
</reference>
<keyword evidence="1" id="KW-0433">Leucine-rich repeat</keyword>
<dbReference type="OrthoDB" id="676979at2759"/>
<dbReference type="Pfam" id="PF00560">
    <property type="entry name" value="LRR_1"/>
    <property type="match status" value="1"/>
</dbReference>
<feature type="region of interest" description="Disordered" evidence="3">
    <location>
        <begin position="888"/>
        <end position="932"/>
    </location>
</feature>
<dbReference type="Pfam" id="PF13855">
    <property type="entry name" value="LRR_8"/>
    <property type="match status" value="1"/>
</dbReference>
<reference evidence="5" key="1">
    <citation type="journal article" date="2021" name="Microbiol. Resour. Announc.">
        <title>LGAAP: Leishmaniinae Genome Assembly and Annotation Pipeline.</title>
        <authorList>
            <person name="Almutairi H."/>
            <person name="Urbaniak M.D."/>
            <person name="Bates M.D."/>
            <person name="Jariyapan N."/>
            <person name="Kwakye-Nuako G."/>
            <person name="Thomaz-Soccol V."/>
            <person name="Al-Salem W.S."/>
            <person name="Dillon R.J."/>
            <person name="Bates P.A."/>
            <person name="Gatherer D."/>
        </authorList>
    </citation>
    <scope>NUCLEOTIDE SEQUENCE [LARGE SCALE GENOMIC DNA]</scope>
</reference>
<dbReference type="FunFam" id="3.80.10.10:FF:000041">
    <property type="entry name" value="LRR receptor-like serine/threonine-protein kinase ERECTA"/>
    <property type="match status" value="1"/>
</dbReference>
<gene>
    <name evidence="4" type="ORF">LSCM1_00809</name>
</gene>